<accession>A0AAJ2VY16</accession>
<dbReference type="PROSITE" id="PS00455">
    <property type="entry name" value="AMP_BINDING"/>
    <property type="match status" value="3"/>
</dbReference>
<feature type="domain" description="Carrier" evidence="6">
    <location>
        <begin position="3149"/>
        <end position="3224"/>
    </location>
</feature>
<dbReference type="InterPro" id="IPR044894">
    <property type="entry name" value="TubC_N_sf"/>
</dbReference>
<dbReference type="CDD" id="cd05930">
    <property type="entry name" value="A_NRPS"/>
    <property type="match status" value="2"/>
</dbReference>
<feature type="coiled-coil region" evidence="5">
    <location>
        <begin position="33"/>
        <end position="64"/>
    </location>
</feature>
<dbReference type="SUPFAM" id="SSF56801">
    <property type="entry name" value="Acetyl-CoA synthetase-like"/>
    <property type="match status" value="3"/>
</dbReference>
<evidence type="ECO:0000259" key="6">
    <source>
        <dbReference type="PROSITE" id="PS50075"/>
    </source>
</evidence>
<dbReference type="FunFam" id="3.30.300.30:FF:000010">
    <property type="entry name" value="Enterobactin synthetase component F"/>
    <property type="match status" value="1"/>
</dbReference>
<evidence type="ECO:0000256" key="3">
    <source>
        <dbReference type="ARBA" id="ARBA00022450"/>
    </source>
</evidence>
<organism evidence="8 9">
    <name type="scientific">Flavobacterium flavipigmentatum</name>
    <dbReference type="NCBI Taxonomy" id="2893884"/>
    <lineage>
        <taxon>Bacteria</taxon>
        <taxon>Pseudomonadati</taxon>
        <taxon>Bacteroidota</taxon>
        <taxon>Flavobacteriia</taxon>
        <taxon>Flavobacteriales</taxon>
        <taxon>Flavobacteriaceae</taxon>
        <taxon>Flavobacterium</taxon>
    </lineage>
</organism>
<comment type="caution">
    <text evidence="8">The sequence shown here is derived from an EMBL/GenBank/DDBJ whole genome shotgun (WGS) entry which is preliminary data.</text>
</comment>
<dbReference type="Proteomes" id="UP001278738">
    <property type="component" value="Unassembled WGS sequence"/>
</dbReference>
<keyword evidence="4" id="KW-0597">Phosphoprotein</keyword>
<dbReference type="InterPro" id="IPR009081">
    <property type="entry name" value="PP-bd_ACP"/>
</dbReference>
<dbReference type="Gene3D" id="3.30.300.30">
    <property type="match status" value="3"/>
</dbReference>
<dbReference type="NCBIfam" id="NF003417">
    <property type="entry name" value="PRK04813.1"/>
    <property type="match status" value="3"/>
</dbReference>
<dbReference type="SUPFAM" id="SSF53474">
    <property type="entry name" value="alpha/beta-Hydrolases"/>
    <property type="match status" value="1"/>
</dbReference>
<name>A0AAJ2VY16_9FLAO</name>
<dbReference type="Pfam" id="PF00550">
    <property type="entry name" value="PP-binding"/>
    <property type="match status" value="3"/>
</dbReference>
<evidence type="ECO:0000313" key="9">
    <source>
        <dbReference type="Proteomes" id="UP001270053"/>
    </source>
</evidence>
<dbReference type="GO" id="GO:0003824">
    <property type="term" value="F:catalytic activity"/>
    <property type="evidence" value="ECO:0007669"/>
    <property type="project" value="InterPro"/>
</dbReference>
<keyword evidence="3" id="KW-0596">Phosphopantetheine</keyword>
<evidence type="ECO:0000313" key="10">
    <source>
        <dbReference type="Proteomes" id="UP001278738"/>
    </source>
</evidence>
<dbReference type="InterPro" id="IPR001242">
    <property type="entry name" value="Condensation_dom"/>
</dbReference>
<dbReference type="InterPro" id="IPR025110">
    <property type="entry name" value="AMP-bd_C"/>
</dbReference>
<dbReference type="Gene3D" id="1.10.10.1830">
    <property type="entry name" value="Non-ribosomal peptide synthase, adenylation domain"/>
    <property type="match status" value="1"/>
</dbReference>
<dbReference type="Pfam" id="PF18563">
    <property type="entry name" value="TubC_N"/>
    <property type="match status" value="1"/>
</dbReference>
<dbReference type="Gene3D" id="3.30.559.30">
    <property type="entry name" value="Nonribosomal peptide synthetase, condensation domain"/>
    <property type="match status" value="3"/>
</dbReference>
<dbReference type="SUPFAM" id="SSF52777">
    <property type="entry name" value="CoA-dependent acyltransferases"/>
    <property type="match status" value="6"/>
</dbReference>
<dbReference type="Proteomes" id="UP001270053">
    <property type="component" value="Unassembled WGS sequence"/>
</dbReference>
<dbReference type="PROSITE" id="PS50075">
    <property type="entry name" value="CARRIER"/>
    <property type="match status" value="3"/>
</dbReference>
<dbReference type="CDD" id="cd19531">
    <property type="entry name" value="LCL_NRPS-like"/>
    <property type="match status" value="2"/>
</dbReference>
<sequence>MGYDLFTKLKKLNVTVKVTDGQLDIKAPKGVLNEELLIEIKTKKEDLINLISKYTKDKANEKNQIPVAPSSEHYPLSSSQKRLWVLSQIDMANFSYNIPGLQVIEEVLDANAFMLATQDLFNHHEILRTVFKSLENEDVRQFIIAAEDFEFPFQQIDVDNDEVKLNTILAEVKNTIFDLEKGPLFKGVLVRVTDNKWVFSYNMHHIISDGWSMDIMINELLNNYILRRKGEFVSGLPLKIHYKDYAVWQQQRLADKEFDKERNYWLTNLEGDLPTLAHFGDNPRPAIMTYNGSVVKRTIENLLIQQFKSFCQEQEGTLFMGCLSILNVLLHKYTEQEDFIIGSPVSGRTHKDLADQIGFYVNTVALRTQLEGNNSFKEIFQQNKIGTLNAIENQNYPFDELLDNLNVKRDLSRSPLFDVMISVQNENQLNQKADDLSYNEFLDRRVSKYDLTFTFVEKAASFTVELEYNRDIFSKETASTLLYHLENLLVEVLKNPSEEIKSINCLDSEEQFELLENFNNTEKQYPDTSSIVSFFTEQVQKTPQNTALVYKDVSFTYSELDAVSNQLSHYLEKQYLLDNEDFIAILLPKSEWQIIAILAILKAKCAYVPIASDYPENRIHFILEDTKCKLVITEEEIANFLNVQAEYSDVKISSPLSPSHLAYVMYTSGSTGVPKGALIEHGGVIRLVKENNYVQLTGKEALLSTGSFSFDATTFEYWSMLLNGGKLVLCDENTLLSPHDLSKIIKEEGITIMWFTVGLLNQIIDDNIELFEGLDTILAGGDKLSFAHIYRLQRSYPHLEIINGYGPTENTTFSLTHKIGTLNNTNIPIGKPITNSTIYILDKNDNLVPKGVMGEICLGGAGLSRGYLNQPKLTREKFVLHPFKGNKRLYKTGDLGRWLKDGTVEFLGRKDNQIKLRGYRIELGEIESVLSQHEAINSSLVMVHQDNENEKVLVAYITVNAPVNISNLKQWLSERLPYYMVPNYLEVLDIFPLNVNGKVDRSKLPLPESMNFDEREVYTEPATALEKSLAKIWEDVLGISKVGLEDNFFDIGGHSLKATKLISKIHKEFQVKLKLKDLFVHASLQSQCKLIAEAQHSGYSKIPVLAKQNGYPLSLMQRRLWILSQHKAANIAYNMSGAYVFEGDLNVDILEEAFIQLIKRHEILRTSFKEDANREILQYVTEPENVFFTIKNIDLRGTEKSVLDKYLSEDLMAPFDLSSGKLLKASIYRISENRWIFSNVIHHIISDGWSLGIIVNELLYLYNTLLTGESVTLTPLNVQYKDYSSWQLKELSDSRLEFHKGYWINQFKGDLPVLDLSGGKQRPITKTYNGGVYNKIISGEVSNKLAEFLKTEETTLFMGLLSAVNVLFYHYTNQEDITIGSPIAGRDHTDLENQIGFYVNTLALRTNFSKNDTFKTVLAKVKEVVLGAHEHQLYPFDELVSSLNITRDMSRNPLFDVQVIVQNNEDTANTELKNLTVTAYQGELPHSSVFDLVFNFVESENGLATSIIYNSDVFDSEKIEQFASHLEYLLAALLQDTELPIEEVKWLSEEEKQHLLSFNSKQMHYDQSKTVLEMVNEQVNKNPEAIAIAFEGTQITYFELHQRSNQLAHFLLENYTIEPNDFVGIMMDRSDLMFIGILGILKAGAAYVPIDPDYPVSRKEFILKDTNVKVFLTQSDYIFDLAYYQGEIFAMDLQLDTLADPVTNPEINVLPEHLAYIIYTSGSTGNPKGVVVTHANLQHSLAPRNEVYVPVKCFLLLSSFAFDSSVAGIFSTLTNGGKLAITTNANIANVSFIADYIVAEKVSHLLTVPSYYKLLLTGLQGKETALEEVTVAGETCPISLIEDHFKSKIGQAGCQLFNEYGPTECSVWSSVHKYEEGKPVTATIGKPIANTHIYILNDKEDLVPVGVIGELHIGGNGVTKGYLNNPELTNQKFVKDPFQKSGLMYKTGDLGRWNSEGEIEFLGRKDNQVKVRGYRIELNEVQYAIEQSGFVQSAVVLTKENKSGDNELYAYLVADEALNTSDLKQYLKDLLPGYAVPTHFIMLTNFPATPNGKIDIKALLEIGDTENRTGEEYVAPQSEEEIALVNIWQTVLDKEKIGVNDRFFDLGGDSIKVLKIVNGIYNEMQLEISISDIYTYDNISKLADFIINNKKSLDSRKADGIEARKDVVEYIDAIKNSVLESLDENKSEAIEDLYPMSDIQKGMVYESLLYEGTSIYHDQIINQRQFINFDISVFRLAMQLMVDKHEILRAGFNMQDYEQEVQIVYKNVEVPVVYQDLSHLNSLKEKEKVIGTFLQSELGNPFDVTSAPLFRMASFNIGNDTIVFISQCHHAIIDGWSDSMLLTELNNLYLNLLEDITFRPEKIKASYKNYVIEHEIDKKDTEIQSFWKEELQDSNKLNIFTNTPVSSIYGNILSENEVSELKSLASNFGTTVKEVSLSAYLYMLSILNADPDVVTGLVTNNRPGCEDGDKILGCFLNTIPLRFAIDYEVTVKDFIIEVQNKLIALKKYERLSLLQIASLSDNQQSNENPFFDVYFNYVDFYTYDMIKNDIKENNNLDKEEERVSLIGANKTNTFLDFNVNTTGDLYHASLSLTKKLKSGLSVEQVNDLYFSILRSFIASPNKLLKSVDYLGAKEKHTLLHEFNDTKHEFPSETTLGALFAKQVENSPNKIALVFQQKEFTFSELNEKSNQLAHYLKANYTLGANDLIAVALPRSEWMITAILAIHKIGGAYVPIDPKHPQDRIDYIVQDSSSALIIDAKVLGEFQALAENYSKENLILINKPTDIAYVLYTSGSTGNPKGCILEHSGVVNRIQWMWEAFDYTNQDVILQKTTFTFDVSVWEIFMPLCWGTKMVLCSDEDVNIPQNIEALIKNHKVTCLHFVPSMLDVFIDSLFDESYDFSNLSSLKQVITSGEALQLNTVKKWYEKLETPIQNLYGPTEASIDVTYYMTSKQDIVIPIGKPVWNTSIYILDANNNLVPIGCSGEIYLAGTGLARGYLNRPELTAEKFVANPFAPGEKMYKTGDIGKWTSEGNIIYVGRNDNQLKIRGFRIELGEIEQCLLEIETLDSATVLARKSVSNEIDLVAYVVSNFELDVKGIKEALKKKLPEYMVPNHFVKLETLPVTLNGKLDRKKLLAISTDSDTQAVEIVKPENDLEDKILQIWKEILSKEEISVTANFFEIGGHSLRAIKLQSMLKRKLDLNLSIKDIYNRATIKRLAADGERSNSLLIDLQVNNRNNTIYFIPPFTGSSILYHPLAKALSNEFDSIGLQYKGLEHQEEFCTSIEEMAKCFIDEIKSKHQTDEPFVVFGYSMGAAIAFEIVKEIEKHYSNIDLILVDRPTFIEGDQLELQNMDHQADWLLLEYKKVINLDEEQEKHVLSFLKNNLVLNNLYQLQGKISSNIYAFEAADNQYKGNMQNWQHYTNGSLKHHYLSGTHWDAFSEQNFEGYLELFRNIYEKTSIETI</sequence>
<proteinExistence type="inferred from homology"/>
<evidence type="ECO:0000313" key="7">
    <source>
        <dbReference type="EMBL" id="MDX6183153.1"/>
    </source>
</evidence>
<dbReference type="FunFam" id="2.30.38.10:FF:000001">
    <property type="entry name" value="Non-ribosomal peptide synthetase PvdI"/>
    <property type="match status" value="2"/>
</dbReference>
<evidence type="ECO:0000256" key="5">
    <source>
        <dbReference type="SAM" id="Coils"/>
    </source>
</evidence>
<dbReference type="PANTHER" id="PTHR45527">
    <property type="entry name" value="NONRIBOSOMAL PEPTIDE SYNTHETASE"/>
    <property type="match status" value="1"/>
</dbReference>
<dbReference type="InterPro" id="IPR020845">
    <property type="entry name" value="AMP-binding_CS"/>
</dbReference>
<feature type="domain" description="Carrier" evidence="6">
    <location>
        <begin position="1020"/>
        <end position="1095"/>
    </location>
</feature>
<dbReference type="Pfam" id="PF13193">
    <property type="entry name" value="AMP-binding_C"/>
    <property type="match status" value="1"/>
</dbReference>
<protein>
    <submittedName>
        <fullName evidence="8">Non-ribosomal peptide synthetase</fullName>
    </submittedName>
</protein>
<dbReference type="Pfam" id="PF00975">
    <property type="entry name" value="Thioesterase"/>
    <property type="match status" value="1"/>
</dbReference>
<dbReference type="InterPro" id="IPR006162">
    <property type="entry name" value="Ppantetheine_attach_site"/>
</dbReference>
<dbReference type="GO" id="GO:0044550">
    <property type="term" value="P:secondary metabolite biosynthetic process"/>
    <property type="evidence" value="ECO:0007669"/>
    <property type="project" value="UniProtKB-ARBA"/>
</dbReference>
<keyword evidence="5" id="KW-0175">Coiled coil</keyword>
<dbReference type="InterPro" id="IPR000873">
    <property type="entry name" value="AMP-dep_synth/lig_dom"/>
</dbReference>
<dbReference type="FunFam" id="3.40.50.12780:FF:000012">
    <property type="entry name" value="Non-ribosomal peptide synthetase"/>
    <property type="match status" value="1"/>
</dbReference>
<keyword evidence="10" id="KW-1185">Reference proteome</keyword>
<dbReference type="SUPFAM" id="SSF47336">
    <property type="entry name" value="ACP-like"/>
    <property type="match status" value="3"/>
</dbReference>
<dbReference type="EMBL" id="JAWXVG010000006">
    <property type="protein sequence ID" value="MDX6183153.1"/>
    <property type="molecule type" value="Genomic_DNA"/>
</dbReference>
<gene>
    <name evidence="7" type="ORF">SGQ18_13375</name>
    <name evidence="8" type="ORF">SGQ44_13495</name>
</gene>
<evidence type="ECO:0000313" key="8">
    <source>
        <dbReference type="EMBL" id="MDX6186778.1"/>
    </source>
</evidence>
<dbReference type="FunFam" id="1.10.1200.10:FF:000005">
    <property type="entry name" value="Nonribosomal peptide synthetase 1"/>
    <property type="match status" value="1"/>
</dbReference>
<dbReference type="InterPro" id="IPR029058">
    <property type="entry name" value="AB_hydrolase_fold"/>
</dbReference>
<dbReference type="Gene3D" id="1.10.1200.10">
    <property type="entry name" value="ACP-like"/>
    <property type="match status" value="3"/>
</dbReference>
<dbReference type="FunFam" id="3.40.50.980:FF:000001">
    <property type="entry name" value="Non-ribosomal peptide synthetase"/>
    <property type="match status" value="1"/>
</dbReference>
<dbReference type="InterPro" id="IPR010071">
    <property type="entry name" value="AA_adenyl_dom"/>
</dbReference>
<comment type="cofactor">
    <cofactor evidence="1">
        <name>pantetheine 4'-phosphate</name>
        <dbReference type="ChEBI" id="CHEBI:47942"/>
    </cofactor>
</comment>
<dbReference type="RefSeq" id="WP_229976268.1">
    <property type="nucleotide sequence ID" value="NZ_CP087133.1"/>
</dbReference>
<dbReference type="PROSITE" id="PS00012">
    <property type="entry name" value="PHOSPHOPANTETHEINE"/>
    <property type="match status" value="2"/>
</dbReference>
<dbReference type="Gene3D" id="2.30.38.10">
    <property type="entry name" value="Luciferase, Domain 3"/>
    <property type="match status" value="3"/>
</dbReference>
<dbReference type="GO" id="GO:0043041">
    <property type="term" value="P:amino acid activation for nonribosomal peptide biosynthetic process"/>
    <property type="evidence" value="ECO:0007669"/>
    <property type="project" value="TreeGrafter"/>
</dbReference>
<dbReference type="EMBL" id="JAWXVH010000007">
    <property type="protein sequence ID" value="MDX6186778.1"/>
    <property type="molecule type" value="Genomic_DNA"/>
</dbReference>
<dbReference type="CDD" id="cd12117">
    <property type="entry name" value="A_NRPS_Srf_like"/>
    <property type="match status" value="1"/>
</dbReference>
<dbReference type="GO" id="GO:0031177">
    <property type="term" value="F:phosphopantetheine binding"/>
    <property type="evidence" value="ECO:0007669"/>
    <property type="project" value="TreeGrafter"/>
</dbReference>
<feature type="domain" description="Carrier" evidence="6">
    <location>
        <begin position="2075"/>
        <end position="2150"/>
    </location>
</feature>
<dbReference type="Pfam" id="PF00668">
    <property type="entry name" value="Condensation"/>
    <property type="match status" value="3"/>
</dbReference>
<dbReference type="InterPro" id="IPR001031">
    <property type="entry name" value="Thioesterase"/>
</dbReference>
<dbReference type="InterPro" id="IPR045851">
    <property type="entry name" value="AMP-bd_C_sf"/>
</dbReference>
<dbReference type="PANTHER" id="PTHR45527:SF1">
    <property type="entry name" value="FATTY ACID SYNTHASE"/>
    <property type="match status" value="1"/>
</dbReference>
<dbReference type="Gene3D" id="3.30.559.10">
    <property type="entry name" value="Chloramphenicol acetyltransferase-like domain"/>
    <property type="match status" value="3"/>
</dbReference>
<reference evidence="8 10" key="1">
    <citation type="submission" date="2023-11" db="EMBL/GenBank/DDBJ databases">
        <title>Unpublished Manusciprt.</title>
        <authorList>
            <person name="Saticioglu I.B."/>
            <person name="Ay H."/>
            <person name="Ajmi N."/>
            <person name="Altun S."/>
            <person name="Duman M."/>
        </authorList>
    </citation>
    <scope>NUCLEOTIDE SEQUENCE</scope>
    <source>
        <strain evidence="7 10">Fl-33</strain>
        <strain evidence="8">Fl-77</strain>
    </source>
</reference>
<evidence type="ECO:0000256" key="4">
    <source>
        <dbReference type="ARBA" id="ARBA00022553"/>
    </source>
</evidence>
<dbReference type="InterPro" id="IPR036736">
    <property type="entry name" value="ACP-like_sf"/>
</dbReference>
<evidence type="ECO:0000256" key="2">
    <source>
        <dbReference type="ARBA" id="ARBA00006432"/>
    </source>
</evidence>
<dbReference type="InterPro" id="IPR023213">
    <property type="entry name" value="CAT-like_dom_sf"/>
</dbReference>
<dbReference type="Gene3D" id="3.40.50.980">
    <property type="match status" value="6"/>
</dbReference>
<dbReference type="NCBIfam" id="TIGR01733">
    <property type="entry name" value="AA-adenyl-dom"/>
    <property type="match status" value="3"/>
</dbReference>
<dbReference type="InterPro" id="IPR041464">
    <property type="entry name" value="TubC_N"/>
</dbReference>
<dbReference type="Gene3D" id="3.40.50.1820">
    <property type="entry name" value="alpha/beta hydrolase"/>
    <property type="match status" value="1"/>
</dbReference>
<dbReference type="GO" id="GO:0005737">
    <property type="term" value="C:cytoplasm"/>
    <property type="evidence" value="ECO:0007669"/>
    <property type="project" value="TreeGrafter"/>
</dbReference>
<dbReference type="Pfam" id="PF00501">
    <property type="entry name" value="AMP-binding"/>
    <property type="match status" value="3"/>
</dbReference>
<comment type="similarity">
    <text evidence="2">Belongs to the ATP-dependent AMP-binding enzyme family.</text>
</comment>
<evidence type="ECO:0000256" key="1">
    <source>
        <dbReference type="ARBA" id="ARBA00001957"/>
    </source>
</evidence>